<dbReference type="RefSeq" id="WP_012780083.1">
    <property type="nucleotide sequence ID" value="NC_013037.1"/>
</dbReference>
<dbReference type="GO" id="GO:0005886">
    <property type="term" value="C:plasma membrane"/>
    <property type="evidence" value="ECO:0007669"/>
    <property type="project" value="UniProtKB-SubCell"/>
</dbReference>
<feature type="transmembrane region" description="Helical" evidence="8">
    <location>
        <begin position="231"/>
        <end position="257"/>
    </location>
</feature>
<evidence type="ECO:0000313" key="11">
    <source>
        <dbReference type="Proteomes" id="UP000002011"/>
    </source>
</evidence>
<evidence type="ECO:0000313" key="10">
    <source>
        <dbReference type="EMBL" id="ACT91735.1"/>
    </source>
</evidence>
<dbReference type="eggNOG" id="COG0738">
    <property type="taxonomic scope" value="Bacteria"/>
</dbReference>
<dbReference type="Proteomes" id="UP000002011">
    <property type="component" value="Chromosome"/>
</dbReference>
<dbReference type="Gene3D" id="1.20.1250.20">
    <property type="entry name" value="MFS general substrate transporter like domains"/>
    <property type="match status" value="2"/>
</dbReference>
<comment type="function">
    <text evidence="1">Intake of glucose and galactose.</text>
</comment>
<evidence type="ECO:0000259" key="9">
    <source>
        <dbReference type="PROSITE" id="PS50850"/>
    </source>
</evidence>
<keyword evidence="5 8" id="KW-0812">Transmembrane</keyword>
<evidence type="ECO:0000256" key="6">
    <source>
        <dbReference type="ARBA" id="ARBA00022989"/>
    </source>
</evidence>
<organism evidence="10 11">
    <name type="scientific">Dyadobacter fermentans (strain ATCC 700827 / DSM 18053 / CIP 107007 / KCTC 52180 / NS114)</name>
    <dbReference type="NCBI Taxonomy" id="471854"/>
    <lineage>
        <taxon>Bacteria</taxon>
        <taxon>Pseudomonadati</taxon>
        <taxon>Bacteroidota</taxon>
        <taxon>Cytophagia</taxon>
        <taxon>Cytophagales</taxon>
        <taxon>Spirosomataceae</taxon>
        <taxon>Dyadobacter</taxon>
    </lineage>
</organism>
<keyword evidence="4" id="KW-1003">Cell membrane</keyword>
<feature type="transmembrane region" description="Helical" evidence="8">
    <location>
        <begin position="7"/>
        <end position="27"/>
    </location>
</feature>
<feature type="transmembrane region" description="Helical" evidence="8">
    <location>
        <begin position="296"/>
        <end position="313"/>
    </location>
</feature>
<dbReference type="STRING" id="471854.Dfer_0466"/>
<name>C6VZC3_DYAFD</name>
<sequence length="408" mass="43761">MSKKNSYLGPLFIIGILFFVMGFVTWVNGTLITFFKKAFSLDNTSSYLVTFAFFISYTVMAIPCSMVLKKTGFKNGMSLALIVMALGTLIFIPAAEMASYPLFLVGLFTIGIGLTVLQTASNPYATILGPRESAAQRISIMGIANKTAGIFSQIIFGKLLLAGASSADPKTELDKVAMPYLVLTVVLVALAVIIKMSKGLVEVSEEEEDDTPLAAQQVAVQKTSVLQFPNLVLGVLALFCYVGAEVIAGDTIISYGVSLGFPEEEARLFGTYTLYGMMFGYVLGIVLIPKYVSQQAYLKFSAILGLIVTVIAINSTGFTSVICIAVLGFANAVIWPALWPLALSGLGKFTKIASALLVMGISGGAILPLVYGSIADSIGSTQQAYWILVPLYIYMLYFGLVGHKKKSW</sequence>
<evidence type="ECO:0000256" key="8">
    <source>
        <dbReference type="SAM" id="Phobius"/>
    </source>
</evidence>
<dbReference type="KEGG" id="dfe:Dfer_0466"/>
<evidence type="ECO:0000256" key="3">
    <source>
        <dbReference type="ARBA" id="ARBA00009120"/>
    </source>
</evidence>
<dbReference type="InterPro" id="IPR036259">
    <property type="entry name" value="MFS_trans_sf"/>
</dbReference>
<feature type="transmembrane region" description="Helical" evidence="8">
    <location>
        <begin position="383"/>
        <end position="402"/>
    </location>
</feature>
<dbReference type="OrthoDB" id="9795150at2"/>
<dbReference type="InterPro" id="IPR011701">
    <property type="entry name" value="MFS"/>
</dbReference>
<evidence type="ECO:0000256" key="5">
    <source>
        <dbReference type="ARBA" id="ARBA00022692"/>
    </source>
</evidence>
<accession>C6VZC3</accession>
<dbReference type="HOGENOM" id="CLU_028452_2_2_10"/>
<dbReference type="PROSITE" id="PS50850">
    <property type="entry name" value="MFS"/>
    <property type="match status" value="1"/>
</dbReference>
<gene>
    <name evidence="10" type="ordered locus">Dfer_0466</name>
</gene>
<dbReference type="GO" id="GO:1904659">
    <property type="term" value="P:D-glucose transmembrane transport"/>
    <property type="evidence" value="ECO:0007669"/>
    <property type="project" value="InterPro"/>
</dbReference>
<feature type="transmembrane region" description="Helical" evidence="8">
    <location>
        <begin position="176"/>
        <end position="194"/>
    </location>
</feature>
<protein>
    <submittedName>
        <fullName evidence="10">Glucose/galactose transporter</fullName>
    </submittedName>
</protein>
<dbReference type="GO" id="GO:0005354">
    <property type="term" value="F:galactose transmembrane transporter activity"/>
    <property type="evidence" value="ECO:0007669"/>
    <property type="project" value="InterPro"/>
</dbReference>
<dbReference type="PANTHER" id="PTHR43702">
    <property type="entry name" value="L-FUCOSE-PROTON SYMPORTER"/>
    <property type="match status" value="1"/>
</dbReference>
<dbReference type="NCBIfam" id="TIGR01272">
    <property type="entry name" value="gluP"/>
    <property type="match status" value="1"/>
</dbReference>
<feature type="transmembrane region" description="Helical" evidence="8">
    <location>
        <begin position="269"/>
        <end position="289"/>
    </location>
</feature>
<feature type="transmembrane region" description="Helical" evidence="8">
    <location>
        <begin position="319"/>
        <end position="340"/>
    </location>
</feature>
<dbReference type="EMBL" id="CP001619">
    <property type="protein sequence ID" value="ACT91735.1"/>
    <property type="molecule type" value="Genomic_DNA"/>
</dbReference>
<keyword evidence="11" id="KW-1185">Reference proteome</keyword>
<reference evidence="10 11" key="1">
    <citation type="journal article" date="2009" name="Stand. Genomic Sci.">
        <title>Complete genome sequence of Dyadobacter fermentans type strain (NS114).</title>
        <authorList>
            <person name="Lang E."/>
            <person name="Lapidus A."/>
            <person name="Chertkov O."/>
            <person name="Brettin T."/>
            <person name="Detter J.C."/>
            <person name="Han C."/>
            <person name="Copeland A."/>
            <person name="Glavina Del Rio T."/>
            <person name="Nolan M."/>
            <person name="Chen F."/>
            <person name="Lucas S."/>
            <person name="Tice H."/>
            <person name="Cheng J.F."/>
            <person name="Land M."/>
            <person name="Hauser L."/>
            <person name="Chang Y.J."/>
            <person name="Jeffries C.D."/>
            <person name="Kopitz M."/>
            <person name="Bruce D."/>
            <person name="Goodwin L."/>
            <person name="Pitluck S."/>
            <person name="Ovchinnikova G."/>
            <person name="Pati A."/>
            <person name="Ivanova N."/>
            <person name="Mavrommatis K."/>
            <person name="Chen A."/>
            <person name="Palaniappan K."/>
            <person name="Chain P."/>
            <person name="Bristow J."/>
            <person name="Eisen J.A."/>
            <person name="Markowitz V."/>
            <person name="Hugenholtz P."/>
            <person name="Goker M."/>
            <person name="Rohde M."/>
            <person name="Kyrpides N.C."/>
            <person name="Klenk H.P."/>
        </authorList>
    </citation>
    <scope>NUCLEOTIDE SEQUENCE [LARGE SCALE GENOMIC DNA]</scope>
    <source>
        <strain evidence="11">ATCC 700827 / DSM 18053 / CIP 107007 / KCTC 52180 / NS114</strain>
    </source>
</reference>
<dbReference type="InterPro" id="IPR005964">
    <property type="entry name" value="Glc/Gal_transptr_bac"/>
</dbReference>
<keyword evidence="6 8" id="KW-1133">Transmembrane helix</keyword>
<proteinExistence type="inferred from homology"/>
<feature type="transmembrane region" description="Helical" evidence="8">
    <location>
        <begin position="47"/>
        <end position="68"/>
    </location>
</feature>
<comment type="subcellular location">
    <subcellularLocation>
        <location evidence="2">Cell inner membrane</location>
        <topology evidence="2">Multi-pass membrane protein</topology>
    </subcellularLocation>
</comment>
<feature type="domain" description="Major facilitator superfamily (MFS) profile" evidence="9">
    <location>
        <begin position="10"/>
        <end position="407"/>
    </location>
</feature>
<dbReference type="AlphaFoldDB" id="C6VZC3"/>
<dbReference type="InterPro" id="IPR050375">
    <property type="entry name" value="MFS_TsgA-like"/>
</dbReference>
<evidence type="ECO:0000256" key="7">
    <source>
        <dbReference type="ARBA" id="ARBA00023136"/>
    </source>
</evidence>
<dbReference type="SUPFAM" id="SSF103473">
    <property type="entry name" value="MFS general substrate transporter"/>
    <property type="match status" value="1"/>
</dbReference>
<evidence type="ECO:0000256" key="2">
    <source>
        <dbReference type="ARBA" id="ARBA00004429"/>
    </source>
</evidence>
<dbReference type="GO" id="GO:0055056">
    <property type="term" value="F:D-glucose transmembrane transporter activity"/>
    <property type="evidence" value="ECO:0007669"/>
    <property type="project" value="InterPro"/>
</dbReference>
<dbReference type="InterPro" id="IPR020846">
    <property type="entry name" value="MFS_dom"/>
</dbReference>
<feature type="transmembrane region" description="Helical" evidence="8">
    <location>
        <begin position="98"/>
        <end position="117"/>
    </location>
</feature>
<dbReference type="CDD" id="cd17394">
    <property type="entry name" value="MFS_FucP_like"/>
    <property type="match status" value="1"/>
</dbReference>
<keyword evidence="7 8" id="KW-0472">Membrane</keyword>
<comment type="similarity">
    <text evidence="3">Belongs to the major facilitator superfamily. FHS transporter (TC 2.A.1.7) family.</text>
</comment>
<evidence type="ECO:0000256" key="4">
    <source>
        <dbReference type="ARBA" id="ARBA00022475"/>
    </source>
</evidence>
<dbReference type="Pfam" id="PF07690">
    <property type="entry name" value="MFS_1"/>
    <property type="match status" value="1"/>
</dbReference>
<feature type="transmembrane region" description="Helical" evidence="8">
    <location>
        <begin position="352"/>
        <end position="371"/>
    </location>
</feature>
<feature type="transmembrane region" description="Helical" evidence="8">
    <location>
        <begin position="75"/>
        <end position="92"/>
    </location>
</feature>
<evidence type="ECO:0000256" key="1">
    <source>
        <dbReference type="ARBA" id="ARBA00003321"/>
    </source>
</evidence>
<feature type="transmembrane region" description="Helical" evidence="8">
    <location>
        <begin position="138"/>
        <end position="156"/>
    </location>
</feature>
<dbReference type="PANTHER" id="PTHR43702:SF12">
    <property type="entry name" value="N-ACETYL GLUCOSAMINE TRANSPORTER NAGP"/>
    <property type="match status" value="1"/>
</dbReference>